<sequence>MQGSCERGRSAGYGEPCFEDESGGGDECGRGAGLRGRVGERGSEGF</sequence>
<proteinExistence type="predicted"/>
<dbReference type="GO" id="GO:1990904">
    <property type="term" value="C:ribonucleoprotein complex"/>
    <property type="evidence" value="ECO:0007669"/>
    <property type="project" value="UniProtKB-KW"/>
</dbReference>
<evidence type="ECO:0000256" key="1">
    <source>
        <dbReference type="SAM" id="MobiDB-lite"/>
    </source>
</evidence>
<protein>
    <submittedName>
        <fullName evidence="2">H/ACA ribonucleoprotein complex subunit 1</fullName>
    </submittedName>
</protein>
<keyword evidence="2" id="KW-0687">Ribonucleoprotein</keyword>
<dbReference type="AlphaFoldDB" id="E6Z1E0"/>
<organism evidence="2">
    <name type="scientific">Bartonella schoenbuchensis (strain DSM 13525 / NCTC 13165 / R1)</name>
    <dbReference type="NCBI Taxonomy" id="687861"/>
    <lineage>
        <taxon>Bacteria</taxon>
        <taxon>Pseudomonadati</taxon>
        <taxon>Pseudomonadota</taxon>
        <taxon>Alphaproteobacteria</taxon>
        <taxon>Hyphomicrobiales</taxon>
        <taxon>Bartonellaceae</taxon>
        <taxon>Bartonella</taxon>
    </lineage>
</organism>
<evidence type="ECO:0000313" key="2">
    <source>
        <dbReference type="EMBL" id="CBI82928.1"/>
    </source>
</evidence>
<reference evidence="2" key="1">
    <citation type="journal article" date="2011" name="PLoS Genet.">
        <title>Parallel evolution of a type IV secretion system in radiating lineages of the host-restricted bacterial pathogen Bartonella.</title>
        <authorList>
            <person name="Engel P."/>
            <person name="Salzburger W."/>
            <person name="Liesch M."/>
            <person name="Chang C.C."/>
            <person name="Maruyama S."/>
            <person name="Lanz C."/>
            <person name="Calteau A."/>
            <person name="Lajus A."/>
            <person name="Medigue C."/>
            <person name="Schuster S.C."/>
            <person name="Dehio C."/>
        </authorList>
    </citation>
    <scope>NUCLEOTIDE SEQUENCE</scope>
    <source>
        <strain evidence="2">R1</strain>
    </source>
</reference>
<accession>E6Z1E0</accession>
<dbReference type="EMBL" id="FN645524">
    <property type="protein sequence ID" value="CBI82928.1"/>
    <property type="molecule type" value="Genomic_DNA"/>
</dbReference>
<gene>
    <name evidence="2" type="ORF">BARSC_190201</name>
</gene>
<feature type="region of interest" description="Disordered" evidence="1">
    <location>
        <begin position="1"/>
        <end position="46"/>
    </location>
</feature>
<name>E6Z1E0_BARSR</name>
<feature type="compositionally biased region" description="Basic and acidic residues" evidence="1">
    <location>
        <begin position="37"/>
        <end position="46"/>
    </location>
</feature>